<organism evidence="1 2">
    <name type="scientific">Anisodus acutangulus</name>
    <dbReference type="NCBI Taxonomy" id="402998"/>
    <lineage>
        <taxon>Eukaryota</taxon>
        <taxon>Viridiplantae</taxon>
        <taxon>Streptophyta</taxon>
        <taxon>Embryophyta</taxon>
        <taxon>Tracheophyta</taxon>
        <taxon>Spermatophyta</taxon>
        <taxon>Magnoliopsida</taxon>
        <taxon>eudicotyledons</taxon>
        <taxon>Gunneridae</taxon>
        <taxon>Pentapetalae</taxon>
        <taxon>asterids</taxon>
        <taxon>lamiids</taxon>
        <taxon>Solanales</taxon>
        <taxon>Solanaceae</taxon>
        <taxon>Solanoideae</taxon>
        <taxon>Hyoscyameae</taxon>
        <taxon>Anisodus</taxon>
    </lineage>
</organism>
<proteinExistence type="predicted"/>
<evidence type="ECO:0000313" key="1">
    <source>
        <dbReference type="EMBL" id="KAJ8532230.1"/>
    </source>
</evidence>
<gene>
    <name evidence="1" type="ORF">K7X08_012153</name>
</gene>
<keyword evidence="2" id="KW-1185">Reference proteome</keyword>
<dbReference type="Proteomes" id="UP001152561">
    <property type="component" value="Unassembled WGS sequence"/>
</dbReference>
<comment type="caution">
    <text evidence="1">The sequence shown here is derived from an EMBL/GenBank/DDBJ whole genome shotgun (WGS) entry which is preliminary data.</text>
</comment>
<reference evidence="2" key="1">
    <citation type="journal article" date="2023" name="Proc. Natl. Acad. Sci. U.S.A.">
        <title>Genomic and structural basis for evolution of tropane alkaloid biosynthesis.</title>
        <authorList>
            <person name="Wanga Y.-J."/>
            <person name="Taina T."/>
            <person name="Yua J.-Y."/>
            <person name="Lia J."/>
            <person name="Xua B."/>
            <person name="Chenc J."/>
            <person name="D'Auriad J.C."/>
            <person name="Huanga J.-P."/>
            <person name="Huanga S.-X."/>
        </authorList>
    </citation>
    <scope>NUCLEOTIDE SEQUENCE [LARGE SCALE GENOMIC DNA]</scope>
    <source>
        <strain evidence="2">cv. KIB-2019</strain>
    </source>
</reference>
<dbReference type="EMBL" id="JAJAGQ010000020">
    <property type="protein sequence ID" value="KAJ8532230.1"/>
    <property type="molecule type" value="Genomic_DNA"/>
</dbReference>
<sequence length="84" mass="9635">MKEINYQDLHSQQIGDVNLSIVEATTVDIPVLNEVSCKRRRCDDGKKDDDDLPRWDLITPEDSVFEKRTNCGTEIYYSAKDLGN</sequence>
<evidence type="ECO:0000313" key="2">
    <source>
        <dbReference type="Proteomes" id="UP001152561"/>
    </source>
</evidence>
<name>A0A9Q1LA75_9SOLA</name>
<protein>
    <submittedName>
        <fullName evidence="1">Uncharacterized protein</fullName>
    </submittedName>
</protein>
<accession>A0A9Q1LA75</accession>
<dbReference type="AlphaFoldDB" id="A0A9Q1LA75"/>